<keyword evidence="3" id="KW-1185">Reference proteome</keyword>
<organism evidence="2 3">
    <name type="scientific">Chitinivorax tropicus</name>
    <dbReference type="NCBI Taxonomy" id="714531"/>
    <lineage>
        <taxon>Bacteria</taxon>
        <taxon>Pseudomonadati</taxon>
        <taxon>Pseudomonadota</taxon>
        <taxon>Betaproteobacteria</taxon>
        <taxon>Chitinivorax</taxon>
    </lineage>
</organism>
<dbReference type="Proteomes" id="UP000575898">
    <property type="component" value="Unassembled WGS sequence"/>
</dbReference>
<dbReference type="AlphaFoldDB" id="A0A840MQF3"/>
<dbReference type="CDD" id="cd07726">
    <property type="entry name" value="ST1585-like_MBL-fold"/>
    <property type="match status" value="1"/>
</dbReference>
<evidence type="ECO:0000313" key="2">
    <source>
        <dbReference type="EMBL" id="MBB5019307.1"/>
    </source>
</evidence>
<gene>
    <name evidence="2" type="ORF">HNQ59_002605</name>
</gene>
<accession>A0A840MQF3</accession>
<name>A0A840MQF3_9PROT</name>
<dbReference type="Gene3D" id="3.60.15.10">
    <property type="entry name" value="Ribonuclease Z/Hydroxyacylglutathione hydrolase-like"/>
    <property type="match status" value="1"/>
</dbReference>
<evidence type="ECO:0000313" key="3">
    <source>
        <dbReference type="Proteomes" id="UP000575898"/>
    </source>
</evidence>
<proteinExistence type="predicted"/>
<dbReference type="InterPro" id="IPR036866">
    <property type="entry name" value="RibonucZ/Hydroxyglut_hydro"/>
</dbReference>
<dbReference type="EMBL" id="JACHHY010000015">
    <property type="protein sequence ID" value="MBB5019307.1"/>
    <property type="molecule type" value="Genomic_DNA"/>
</dbReference>
<dbReference type="InterPro" id="IPR001279">
    <property type="entry name" value="Metallo-B-lactamas"/>
</dbReference>
<dbReference type="PANTHER" id="PTHR42951:SF22">
    <property type="entry name" value="METALLO BETA-LACTAMASE SUPERFAMILY LIPOPROTEIN"/>
    <property type="match status" value="1"/>
</dbReference>
<reference evidence="2 3" key="1">
    <citation type="submission" date="2020-08" db="EMBL/GenBank/DDBJ databases">
        <title>Genomic Encyclopedia of Type Strains, Phase IV (KMG-IV): sequencing the most valuable type-strain genomes for metagenomic binning, comparative biology and taxonomic classification.</title>
        <authorList>
            <person name="Goeker M."/>
        </authorList>
    </citation>
    <scope>NUCLEOTIDE SEQUENCE [LARGE SCALE GENOMIC DNA]</scope>
    <source>
        <strain evidence="2 3">DSM 27165</strain>
    </source>
</reference>
<sequence>MQNHQIYRYEHGISAIDVEYQRTGLAASHLIVEGKTAAFVDCGTNHSVPALLAALAAHQLSPDAVQYLILTHVHLDHAGGAGSLIQQLPNAQVLIHPRGARHMIDPRILTASATQVYGEAEMARSYGQLRPIPAERVVVMNDGDTVQLGSRTLTFMDTPGHARHHHCIHDTGSNGIFTGDTFGLSYRALDCGGRAFIFPTTTPPQFDPEAAHASIERLAALRPDAVYLSHFGRVMDVASLECELHECLDAFTNLALSFQAEGPSRPQTLTRKLFQWLWHRLQQQGFTGSEQQAHDWLMMDCKLNALGLDVWLNSLPK</sequence>
<dbReference type="GO" id="GO:0016787">
    <property type="term" value="F:hydrolase activity"/>
    <property type="evidence" value="ECO:0007669"/>
    <property type="project" value="UniProtKB-KW"/>
</dbReference>
<dbReference type="InterPro" id="IPR050855">
    <property type="entry name" value="NDM-1-like"/>
</dbReference>
<dbReference type="InterPro" id="IPR037482">
    <property type="entry name" value="ST1585_MBL-fold"/>
</dbReference>
<dbReference type="SUPFAM" id="SSF56281">
    <property type="entry name" value="Metallo-hydrolase/oxidoreductase"/>
    <property type="match status" value="1"/>
</dbReference>
<protein>
    <submittedName>
        <fullName evidence="2">Glyoxylase-like metal-dependent hydrolase (Beta-lactamase superfamily II)</fullName>
    </submittedName>
</protein>
<dbReference type="SMART" id="SM00849">
    <property type="entry name" value="Lactamase_B"/>
    <property type="match status" value="1"/>
</dbReference>
<feature type="domain" description="Metallo-beta-lactamase" evidence="1">
    <location>
        <begin position="25"/>
        <end position="230"/>
    </location>
</feature>
<dbReference type="PANTHER" id="PTHR42951">
    <property type="entry name" value="METALLO-BETA-LACTAMASE DOMAIN-CONTAINING"/>
    <property type="match status" value="1"/>
</dbReference>
<comment type="caution">
    <text evidence="2">The sequence shown here is derived from an EMBL/GenBank/DDBJ whole genome shotgun (WGS) entry which is preliminary data.</text>
</comment>
<keyword evidence="2" id="KW-0378">Hydrolase</keyword>
<dbReference type="RefSeq" id="WP_184039933.1">
    <property type="nucleotide sequence ID" value="NZ_JACHHY010000015.1"/>
</dbReference>
<evidence type="ECO:0000259" key="1">
    <source>
        <dbReference type="SMART" id="SM00849"/>
    </source>
</evidence>
<dbReference type="Pfam" id="PF00753">
    <property type="entry name" value="Lactamase_B"/>
    <property type="match status" value="1"/>
</dbReference>